<feature type="domain" description="Tc1-like transposase DDE" evidence="1">
    <location>
        <begin position="12"/>
        <end position="137"/>
    </location>
</feature>
<dbReference type="InterPro" id="IPR038717">
    <property type="entry name" value="Tc1-like_DDE_dom"/>
</dbReference>
<sequence>MRVIGKYYEARQLVFVDELATDRRTARRGYGWAPTGTRARRRDFFVRGKRQVVCGLYLWYCPKCTVHLFRYSILPAMSLDGILALDVKENAYAREDFIDFLRVLLRNMNPFPESNSVIIMDNASIHKGPEIRELIEDR</sequence>
<dbReference type="Gene3D" id="3.30.420.10">
    <property type="entry name" value="Ribonuclease H-like superfamily/Ribonuclease H"/>
    <property type="match status" value="1"/>
</dbReference>
<dbReference type="STRING" id="27342.A0A0H2RW11"/>
<evidence type="ECO:0000313" key="3">
    <source>
        <dbReference type="Proteomes" id="UP000053477"/>
    </source>
</evidence>
<gene>
    <name evidence="2" type="ORF">SCHPADRAFT_827623</name>
</gene>
<keyword evidence="3" id="KW-1185">Reference proteome</keyword>
<accession>A0A0H2RW11</accession>
<name>A0A0H2RW11_9AGAM</name>
<reference evidence="2 3" key="1">
    <citation type="submission" date="2015-04" db="EMBL/GenBank/DDBJ databases">
        <title>Complete genome sequence of Schizopora paradoxa KUC8140, a cosmopolitan wood degrader in East Asia.</title>
        <authorList>
            <consortium name="DOE Joint Genome Institute"/>
            <person name="Min B."/>
            <person name="Park H."/>
            <person name="Jang Y."/>
            <person name="Kim J.-J."/>
            <person name="Kim K.H."/>
            <person name="Pangilinan J."/>
            <person name="Lipzen A."/>
            <person name="Riley R."/>
            <person name="Grigoriev I.V."/>
            <person name="Spatafora J.W."/>
            <person name="Choi I.-G."/>
        </authorList>
    </citation>
    <scope>NUCLEOTIDE SEQUENCE [LARGE SCALE GENOMIC DNA]</scope>
    <source>
        <strain evidence="2 3">KUC8140</strain>
    </source>
</reference>
<evidence type="ECO:0000313" key="2">
    <source>
        <dbReference type="EMBL" id="KLO13623.1"/>
    </source>
</evidence>
<dbReference type="Proteomes" id="UP000053477">
    <property type="component" value="Unassembled WGS sequence"/>
</dbReference>
<dbReference type="InterPro" id="IPR036397">
    <property type="entry name" value="RNaseH_sf"/>
</dbReference>
<dbReference type="InParanoid" id="A0A0H2RW11"/>
<dbReference type="EMBL" id="KQ085956">
    <property type="protein sequence ID" value="KLO13623.1"/>
    <property type="molecule type" value="Genomic_DNA"/>
</dbReference>
<dbReference type="GO" id="GO:0003676">
    <property type="term" value="F:nucleic acid binding"/>
    <property type="evidence" value="ECO:0007669"/>
    <property type="project" value="InterPro"/>
</dbReference>
<dbReference type="OrthoDB" id="2266637at2759"/>
<dbReference type="PANTHER" id="PTHR46564:SF1">
    <property type="entry name" value="TRANSPOSASE"/>
    <property type="match status" value="1"/>
</dbReference>
<protein>
    <recommendedName>
        <fullName evidence="1">Tc1-like transposase DDE domain-containing protein</fullName>
    </recommendedName>
</protein>
<dbReference type="AlphaFoldDB" id="A0A0H2RW11"/>
<evidence type="ECO:0000259" key="1">
    <source>
        <dbReference type="Pfam" id="PF13358"/>
    </source>
</evidence>
<dbReference type="PANTHER" id="PTHR46564">
    <property type="entry name" value="TRANSPOSASE"/>
    <property type="match status" value="1"/>
</dbReference>
<organism evidence="2 3">
    <name type="scientific">Schizopora paradoxa</name>
    <dbReference type="NCBI Taxonomy" id="27342"/>
    <lineage>
        <taxon>Eukaryota</taxon>
        <taxon>Fungi</taxon>
        <taxon>Dikarya</taxon>
        <taxon>Basidiomycota</taxon>
        <taxon>Agaricomycotina</taxon>
        <taxon>Agaricomycetes</taxon>
        <taxon>Hymenochaetales</taxon>
        <taxon>Schizoporaceae</taxon>
        <taxon>Schizopora</taxon>
    </lineage>
</organism>
<proteinExistence type="predicted"/>
<dbReference type="Pfam" id="PF13358">
    <property type="entry name" value="DDE_3"/>
    <property type="match status" value="1"/>
</dbReference>